<feature type="signal peptide" evidence="2">
    <location>
        <begin position="1"/>
        <end position="16"/>
    </location>
</feature>
<sequence>MPARLFALLAVCLALAACSTERTTTTSRTATEQLLLSAAADRAAAEVARDVPPGRKTFVVADNFEAPQDGKYAIGAIRAAILARGAALVDDRARAEQIVEIRSGALGIDNSDTIIGIRESELPIPLTQSGIPIPTIALFQKVRQLGIAKFALAVYDAETGLSPTGDAPEPQFGYARKNDYTAAFVISWEGNDIYEPGSAPVRTLSLTPDDRPEADPEYPGG</sequence>
<organism evidence="3">
    <name type="scientific">uncultured Alphaproteobacteria bacterium</name>
    <dbReference type="NCBI Taxonomy" id="91750"/>
    <lineage>
        <taxon>Bacteria</taxon>
        <taxon>Pseudomonadati</taxon>
        <taxon>Pseudomonadota</taxon>
        <taxon>Alphaproteobacteria</taxon>
        <taxon>environmental samples</taxon>
    </lineage>
</organism>
<feature type="region of interest" description="Disordered" evidence="1">
    <location>
        <begin position="199"/>
        <end position="221"/>
    </location>
</feature>
<feature type="chain" id="PRO_5012623168" evidence="2">
    <location>
        <begin position="17"/>
        <end position="221"/>
    </location>
</feature>
<dbReference type="Pfam" id="PF20360">
    <property type="entry name" value="DUF6655"/>
    <property type="match status" value="1"/>
</dbReference>
<dbReference type="EMBL" id="FLUO01000001">
    <property type="protein sequence ID" value="SBW01716.1"/>
    <property type="molecule type" value="Genomic_DNA"/>
</dbReference>
<name>A0A212JQI8_9PROT</name>
<evidence type="ECO:0000313" key="3">
    <source>
        <dbReference type="EMBL" id="SBW01716.1"/>
    </source>
</evidence>
<dbReference type="PROSITE" id="PS51257">
    <property type="entry name" value="PROKAR_LIPOPROTEIN"/>
    <property type="match status" value="1"/>
</dbReference>
<keyword evidence="2" id="KW-0732">Signal</keyword>
<evidence type="ECO:0000256" key="1">
    <source>
        <dbReference type="SAM" id="MobiDB-lite"/>
    </source>
</evidence>
<gene>
    <name evidence="3" type="ORF">KL86APRO_11477</name>
</gene>
<protein>
    <submittedName>
        <fullName evidence="3">Uncharacterized protein</fullName>
    </submittedName>
</protein>
<dbReference type="InterPro" id="IPR046596">
    <property type="entry name" value="DUF6655"/>
</dbReference>
<reference evidence="3" key="1">
    <citation type="submission" date="2016-04" db="EMBL/GenBank/DDBJ databases">
        <authorList>
            <person name="Evans L.H."/>
            <person name="Alamgir A."/>
            <person name="Owens N."/>
            <person name="Weber N.D."/>
            <person name="Virtaneva K."/>
            <person name="Barbian K."/>
            <person name="Babar A."/>
            <person name="Rosenke K."/>
        </authorList>
    </citation>
    <scope>NUCLEOTIDE SEQUENCE</scope>
    <source>
        <strain evidence="3">86</strain>
    </source>
</reference>
<evidence type="ECO:0000256" key="2">
    <source>
        <dbReference type="SAM" id="SignalP"/>
    </source>
</evidence>
<dbReference type="AlphaFoldDB" id="A0A212JQI8"/>
<accession>A0A212JQI8</accession>
<proteinExistence type="predicted"/>